<dbReference type="RefSeq" id="WP_123563582.1">
    <property type="nucleotide sequence ID" value="NZ_JBEYIY010000004.1"/>
</dbReference>
<evidence type="ECO:0000313" key="4">
    <source>
        <dbReference type="Proteomes" id="UP000266906"/>
    </source>
</evidence>
<name>A0A3N4R7S7_9ACTN</name>
<proteinExistence type="predicted"/>
<gene>
    <name evidence="3" type="ORF">EDD38_6721</name>
    <name evidence="2" type="ORF">EDD39_6970</name>
</gene>
<organism evidence="3 4">
    <name type="scientific">Kitasatospora cineracea</name>
    <dbReference type="NCBI Taxonomy" id="88074"/>
    <lineage>
        <taxon>Bacteria</taxon>
        <taxon>Bacillati</taxon>
        <taxon>Actinomycetota</taxon>
        <taxon>Actinomycetes</taxon>
        <taxon>Kitasatosporales</taxon>
        <taxon>Streptomycetaceae</taxon>
        <taxon>Kitasatospora</taxon>
    </lineage>
</organism>
<evidence type="ECO:0000313" key="2">
    <source>
        <dbReference type="EMBL" id="ROR35313.1"/>
    </source>
</evidence>
<comment type="caution">
    <text evidence="3">The sequence shown here is derived from an EMBL/GenBank/DDBJ whole genome shotgun (WGS) entry which is preliminary data.</text>
</comment>
<sequence length="66" mass="6917">MNVEESVRSWKQPKALGGQAADHPSGQIALRPGGGVRRSRLLAGFDEQTIIGTLTVTVPFATEAAA</sequence>
<feature type="region of interest" description="Disordered" evidence="1">
    <location>
        <begin position="1"/>
        <end position="33"/>
    </location>
</feature>
<dbReference type="Proteomes" id="UP000266906">
    <property type="component" value="Unassembled WGS sequence"/>
</dbReference>
<dbReference type="Proteomes" id="UP000267408">
    <property type="component" value="Unassembled WGS sequence"/>
</dbReference>
<evidence type="ECO:0000256" key="1">
    <source>
        <dbReference type="SAM" id="MobiDB-lite"/>
    </source>
</evidence>
<dbReference type="AlphaFoldDB" id="A0A3N4R7S7"/>
<accession>A0A8G1UEC8</accession>
<protein>
    <submittedName>
        <fullName evidence="3">Uncharacterized protein</fullName>
    </submittedName>
</protein>
<dbReference type="OrthoDB" id="18191at2063"/>
<evidence type="ECO:0000313" key="3">
    <source>
        <dbReference type="EMBL" id="RPE29563.1"/>
    </source>
</evidence>
<accession>A0A3N4R7S7</accession>
<keyword evidence="4" id="KW-1185">Reference proteome</keyword>
<evidence type="ECO:0000313" key="5">
    <source>
        <dbReference type="Proteomes" id="UP000267408"/>
    </source>
</evidence>
<dbReference type="EMBL" id="RJVJ01000003">
    <property type="protein sequence ID" value="ROR35313.1"/>
    <property type="molecule type" value="Genomic_DNA"/>
</dbReference>
<dbReference type="EMBL" id="RKQG01000002">
    <property type="protein sequence ID" value="RPE29563.1"/>
    <property type="molecule type" value="Genomic_DNA"/>
</dbReference>
<reference evidence="4 5" key="1">
    <citation type="submission" date="2018-11" db="EMBL/GenBank/DDBJ databases">
        <title>Sequencing the genomes of 1000 actinobacteria strains.</title>
        <authorList>
            <person name="Klenk H.-P."/>
        </authorList>
    </citation>
    <scope>NUCLEOTIDE SEQUENCE [LARGE SCALE GENOMIC DNA]</scope>
    <source>
        <strain evidence="2 5">DSM 44780</strain>
        <strain evidence="3 4">DSM 44781</strain>
    </source>
</reference>